<gene>
    <name evidence="6" type="ORF">B0A48_06283</name>
</gene>
<dbReference type="EMBL" id="NAJO01000012">
    <property type="protein sequence ID" value="OQO08413.1"/>
    <property type="molecule type" value="Genomic_DNA"/>
</dbReference>
<dbReference type="GO" id="GO:0004185">
    <property type="term" value="F:serine-type carboxypeptidase activity"/>
    <property type="evidence" value="ECO:0007669"/>
    <property type="project" value="InterPro"/>
</dbReference>
<dbReference type="GO" id="GO:0006508">
    <property type="term" value="P:proteolysis"/>
    <property type="evidence" value="ECO:0007669"/>
    <property type="project" value="UniProtKB-KW"/>
</dbReference>
<dbReference type="InterPro" id="IPR029058">
    <property type="entry name" value="AB_hydrolase_fold"/>
</dbReference>
<dbReference type="FunFam" id="1.10.287.410:FF:000002">
    <property type="entry name" value="Carboxypeptidase"/>
    <property type="match status" value="1"/>
</dbReference>
<reference evidence="7" key="1">
    <citation type="submission" date="2017-03" db="EMBL/GenBank/DDBJ databases">
        <title>Genomes of endolithic fungi from Antarctica.</title>
        <authorList>
            <person name="Coleine C."/>
            <person name="Masonjones S."/>
            <person name="Stajich J.E."/>
        </authorList>
    </citation>
    <scope>NUCLEOTIDE SEQUENCE [LARGE SCALE GENOMIC DNA]</scope>
    <source>
        <strain evidence="7">CCFEE 5527</strain>
    </source>
</reference>
<dbReference type="STRING" id="1507870.A0A1V8TAH7"/>
<sequence length="276" mass="30264">MARATGRYPILDPIDQGTIDTTDLAAIAAWHVLQGFLSALSQLDPQNDKIVSGDIKGVALNFNTLGIGNGLIDEYIQAPYHPEFAVNNTYGIKSINDTVYNHARFALNMINGCLEQITACRAAAADGGYNASTPISSPSLPATFILCSEAQDMCRDNVEGPYYSYSGRGTYDIRHPKKEPTPPNYFVDYLDQAFVQNAIGVDLNYTKANEDVTYAFQSTGDWVFPNFREDLEYLLDRGLRVSLYYGDADYLCNWFGGEAVSLAVNYTHAAELAAAG</sequence>
<keyword evidence="4" id="KW-0378">Hydrolase</keyword>
<evidence type="ECO:0000256" key="2">
    <source>
        <dbReference type="ARBA" id="ARBA00022645"/>
    </source>
</evidence>
<dbReference type="Gene3D" id="3.40.50.1820">
    <property type="entry name" value="alpha/beta hydrolase"/>
    <property type="match status" value="1"/>
</dbReference>
<keyword evidence="2" id="KW-0121">Carboxypeptidase</keyword>
<proteinExistence type="inferred from homology"/>
<comment type="similarity">
    <text evidence="1">Belongs to the peptidase S10 family.</text>
</comment>
<name>A0A1V8TAH7_9PEZI</name>
<dbReference type="Pfam" id="PF00450">
    <property type="entry name" value="Peptidase_S10"/>
    <property type="match status" value="1"/>
</dbReference>
<dbReference type="Proteomes" id="UP000192596">
    <property type="component" value="Unassembled WGS sequence"/>
</dbReference>
<keyword evidence="5" id="KW-0325">Glycoprotein</keyword>
<dbReference type="InterPro" id="IPR001563">
    <property type="entry name" value="Peptidase_S10"/>
</dbReference>
<evidence type="ECO:0000256" key="1">
    <source>
        <dbReference type="ARBA" id="ARBA00009431"/>
    </source>
</evidence>
<organism evidence="6 7">
    <name type="scientific">Cryoendolithus antarcticus</name>
    <dbReference type="NCBI Taxonomy" id="1507870"/>
    <lineage>
        <taxon>Eukaryota</taxon>
        <taxon>Fungi</taxon>
        <taxon>Dikarya</taxon>
        <taxon>Ascomycota</taxon>
        <taxon>Pezizomycotina</taxon>
        <taxon>Dothideomycetes</taxon>
        <taxon>Dothideomycetidae</taxon>
        <taxon>Cladosporiales</taxon>
        <taxon>Cladosporiaceae</taxon>
        <taxon>Cryoendolithus</taxon>
    </lineage>
</organism>
<evidence type="ECO:0008006" key="8">
    <source>
        <dbReference type="Google" id="ProtNLM"/>
    </source>
</evidence>
<keyword evidence="3" id="KW-0645">Protease</keyword>
<evidence type="ECO:0000256" key="5">
    <source>
        <dbReference type="ARBA" id="ARBA00023180"/>
    </source>
</evidence>
<evidence type="ECO:0000256" key="3">
    <source>
        <dbReference type="ARBA" id="ARBA00022670"/>
    </source>
</evidence>
<evidence type="ECO:0000313" key="7">
    <source>
        <dbReference type="Proteomes" id="UP000192596"/>
    </source>
</evidence>
<dbReference type="InParanoid" id="A0A1V8TAH7"/>
<accession>A0A1V8TAH7</accession>
<comment type="caution">
    <text evidence="6">The sequence shown here is derived from an EMBL/GenBank/DDBJ whole genome shotgun (WGS) entry which is preliminary data.</text>
</comment>
<dbReference type="OrthoDB" id="443318at2759"/>
<dbReference type="SUPFAM" id="SSF53474">
    <property type="entry name" value="alpha/beta-Hydrolases"/>
    <property type="match status" value="1"/>
</dbReference>
<evidence type="ECO:0000313" key="6">
    <source>
        <dbReference type="EMBL" id="OQO08413.1"/>
    </source>
</evidence>
<keyword evidence="7" id="KW-1185">Reference proteome</keyword>
<dbReference type="AlphaFoldDB" id="A0A1V8TAH7"/>
<protein>
    <recommendedName>
        <fullName evidence="8">Carboxypeptidase</fullName>
    </recommendedName>
</protein>
<evidence type="ECO:0000256" key="4">
    <source>
        <dbReference type="ARBA" id="ARBA00022801"/>
    </source>
</evidence>